<keyword evidence="1" id="KW-0732">Signal</keyword>
<dbReference type="EMBL" id="BAABWU010000015">
    <property type="protein sequence ID" value="GAA6197809.1"/>
    <property type="molecule type" value="Genomic_DNA"/>
</dbReference>
<dbReference type="PANTHER" id="PTHR30535:SF34">
    <property type="entry name" value="MOLYBDATE-BINDING PROTEIN MOLA"/>
    <property type="match status" value="1"/>
</dbReference>
<keyword evidence="4" id="KW-1185">Reference proteome</keyword>
<dbReference type="RefSeq" id="WP_353401573.1">
    <property type="nucleotide sequence ID" value="NZ_BAABWU010000015.1"/>
</dbReference>
<proteinExistence type="predicted"/>
<gene>
    <name evidence="3" type="ORF">NBRC116598_32540</name>
</gene>
<dbReference type="PANTHER" id="PTHR30535">
    <property type="entry name" value="VITAMIN B12-BINDING PROTEIN"/>
    <property type="match status" value="1"/>
</dbReference>
<evidence type="ECO:0000259" key="2">
    <source>
        <dbReference type="PROSITE" id="PS50983"/>
    </source>
</evidence>
<evidence type="ECO:0000256" key="1">
    <source>
        <dbReference type="SAM" id="SignalP"/>
    </source>
</evidence>
<protein>
    <submittedName>
        <fullName evidence="3">ABC transporter substrate-binding protein</fullName>
    </submittedName>
</protein>
<evidence type="ECO:0000313" key="4">
    <source>
        <dbReference type="Proteomes" id="UP001441944"/>
    </source>
</evidence>
<organism evidence="3 4">
    <name type="scientific">Pseudophaeobacter arcticus</name>
    <dbReference type="NCBI Taxonomy" id="385492"/>
    <lineage>
        <taxon>Bacteria</taxon>
        <taxon>Pseudomonadati</taxon>
        <taxon>Pseudomonadota</taxon>
        <taxon>Alphaproteobacteria</taxon>
        <taxon>Rhodobacterales</taxon>
        <taxon>Paracoccaceae</taxon>
        <taxon>Pseudophaeobacter</taxon>
    </lineage>
</organism>
<dbReference type="PROSITE" id="PS50983">
    <property type="entry name" value="FE_B12_PBP"/>
    <property type="match status" value="1"/>
</dbReference>
<feature type="signal peptide" evidence="1">
    <location>
        <begin position="1"/>
        <end position="24"/>
    </location>
</feature>
<dbReference type="Proteomes" id="UP001441944">
    <property type="component" value="Unassembled WGS sequence"/>
</dbReference>
<feature type="chain" id="PRO_5047399089" evidence="1">
    <location>
        <begin position="25"/>
        <end position="372"/>
    </location>
</feature>
<dbReference type="InterPro" id="IPR002491">
    <property type="entry name" value="ABC_transptr_periplasmic_BD"/>
</dbReference>
<name>A0ABQ0APY1_9RHOB</name>
<dbReference type="InterPro" id="IPR050902">
    <property type="entry name" value="ABC_Transporter_SBP"/>
</dbReference>
<dbReference type="SUPFAM" id="SSF53807">
    <property type="entry name" value="Helical backbone' metal receptor"/>
    <property type="match status" value="1"/>
</dbReference>
<reference evidence="3 4" key="1">
    <citation type="submission" date="2024-04" db="EMBL/GenBank/DDBJ databases">
        <title>Draft genome sequence of Pseudophaeobacter arcticus NBRC 116598.</title>
        <authorList>
            <person name="Miyakawa T."/>
            <person name="Kusuya Y."/>
            <person name="Miura T."/>
        </authorList>
    </citation>
    <scope>NUCLEOTIDE SEQUENCE [LARGE SCALE GENOMIC DNA]</scope>
    <source>
        <strain evidence="3 4">SU-CL00105</strain>
    </source>
</reference>
<dbReference type="Gene3D" id="3.40.50.1980">
    <property type="entry name" value="Nitrogenase molybdenum iron protein domain"/>
    <property type="match status" value="2"/>
</dbReference>
<comment type="caution">
    <text evidence="3">The sequence shown here is derived from an EMBL/GenBank/DDBJ whole genome shotgun (WGS) entry which is preliminary data.</text>
</comment>
<dbReference type="Pfam" id="PF01497">
    <property type="entry name" value="Peripla_BP_2"/>
    <property type="match status" value="1"/>
</dbReference>
<feature type="domain" description="Fe/B12 periplasmic-binding" evidence="2">
    <location>
        <begin position="44"/>
        <end position="345"/>
    </location>
</feature>
<sequence>MFKTLASGVAAAAFAASFAMPAWADTITVTDTMGRSVEVPEDPQRILLGFYFEDFMAIAGADSYDRVVAISKDTWEGWRNLQWQTYAAAIPRLEELTDIGEVESGSFSLEAAIAAQPDLAVLAAWQYRSLGDVAHRMEAAGIPIVVVDYNAQTVEKHVQSTKILGQIMGTEDRAEALADEYAAAVDEIQTRLAQLPDDLRPKVYVELARKGKDTVDNSYSGTQWGSVIDQLGATNIANGQISNWGKLSPEYVLAQNPQTILLAGSGWAGRDQAVIMGPGVDAKLTHARMQAYMDRPGWDGLDAVKNGKVFGIYHGGNRTLYDYAFLQFLAKAMYPEQFADLDPQASLDRFFATYMPVEFKGTYMTQLPGGDG</sequence>
<evidence type="ECO:0000313" key="3">
    <source>
        <dbReference type="EMBL" id="GAA6197809.1"/>
    </source>
</evidence>
<accession>A0ABQ0APY1</accession>